<accession>A0A921HPF2</accession>
<dbReference type="Proteomes" id="UP000747013">
    <property type="component" value="Unassembled WGS sequence"/>
</dbReference>
<reference evidence="1" key="2">
    <citation type="submission" date="2021-09" db="EMBL/GenBank/DDBJ databases">
        <authorList>
            <person name="Gilroy R."/>
        </authorList>
    </citation>
    <scope>NUCLEOTIDE SEQUENCE</scope>
    <source>
        <strain evidence="1">7886</strain>
    </source>
</reference>
<gene>
    <name evidence="1" type="ORF">K8V88_00410</name>
</gene>
<evidence type="ECO:0000313" key="2">
    <source>
        <dbReference type="Proteomes" id="UP000747013"/>
    </source>
</evidence>
<dbReference type="AlphaFoldDB" id="A0A921HPF2"/>
<comment type="caution">
    <text evidence="1">The sequence shown here is derived from an EMBL/GenBank/DDBJ whole genome shotgun (WGS) entry which is preliminary data.</text>
</comment>
<evidence type="ECO:0000313" key="1">
    <source>
        <dbReference type="EMBL" id="HJF85879.1"/>
    </source>
</evidence>
<dbReference type="EMBL" id="DYWC01000014">
    <property type="protein sequence ID" value="HJF85879.1"/>
    <property type="molecule type" value="Genomic_DNA"/>
</dbReference>
<protein>
    <submittedName>
        <fullName evidence="1">Uncharacterized protein</fullName>
    </submittedName>
</protein>
<sequence>MVKTEEQKLRHKYNQIHKIEIYERKARKMARLIMLMGCEVCPAKKYCESKSENGANVKNFNNCKKYIVEWMQEGSY</sequence>
<name>A0A921HPF2_9LACO</name>
<organism evidence="1 2">
    <name type="scientific">Companilactobacillus farciminis</name>
    <dbReference type="NCBI Taxonomy" id="1612"/>
    <lineage>
        <taxon>Bacteria</taxon>
        <taxon>Bacillati</taxon>
        <taxon>Bacillota</taxon>
        <taxon>Bacilli</taxon>
        <taxon>Lactobacillales</taxon>
        <taxon>Lactobacillaceae</taxon>
        <taxon>Companilactobacillus</taxon>
    </lineage>
</organism>
<proteinExistence type="predicted"/>
<reference evidence="1" key="1">
    <citation type="journal article" date="2021" name="PeerJ">
        <title>Extensive microbial diversity within the chicken gut microbiome revealed by metagenomics and culture.</title>
        <authorList>
            <person name="Gilroy R."/>
            <person name="Ravi A."/>
            <person name="Getino M."/>
            <person name="Pursley I."/>
            <person name="Horton D.L."/>
            <person name="Alikhan N.F."/>
            <person name="Baker D."/>
            <person name="Gharbi K."/>
            <person name="Hall N."/>
            <person name="Watson M."/>
            <person name="Adriaenssens E.M."/>
            <person name="Foster-Nyarko E."/>
            <person name="Jarju S."/>
            <person name="Secka A."/>
            <person name="Antonio M."/>
            <person name="Oren A."/>
            <person name="Chaudhuri R.R."/>
            <person name="La Ragione R."/>
            <person name="Hildebrand F."/>
            <person name="Pallen M.J."/>
        </authorList>
    </citation>
    <scope>NUCLEOTIDE SEQUENCE</scope>
    <source>
        <strain evidence="1">7886</strain>
    </source>
</reference>